<proteinExistence type="inferred from homology"/>
<comment type="caution">
    <text evidence="14">The sequence shown here is derived from an EMBL/GenBank/DDBJ whole genome shotgun (WGS) entry which is preliminary data.</text>
</comment>
<evidence type="ECO:0000256" key="9">
    <source>
        <dbReference type="ARBA" id="ARBA00023286"/>
    </source>
</evidence>
<organism evidence="14">
    <name type="scientific">Steinernema carpocapsae</name>
    <name type="common">Entomopathogenic nematode</name>
    <dbReference type="NCBI Taxonomy" id="34508"/>
    <lineage>
        <taxon>Eukaryota</taxon>
        <taxon>Metazoa</taxon>
        <taxon>Ecdysozoa</taxon>
        <taxon>Nematoda</taxon>
        <taxon>Chromadorea</taxon>
        <taxon>Rhabditida</taxon>
        <taxon>Tylenchina</taxon>
        <taxon>Panagrolaimomorpha</taxon>
        <taxon>Strongyloidoidea</taxon>
        <taxon>Steinernematidae</taxon>
        <taxon>Steinernema</taxon>
    </lineage>
</organism>
<dbReference type="EMBL" id="AZBU02000004">
    <property type="protein sequence ID" value="TKR81405.1"/>
    <property type="molecule type" value="Genomic_DNA"/>
</dbReference>
<keyword evidence="1 12" id="KW-0813">Transport</keyword>
<dbReference type="InterPro" id="IPR006201">
    <property type="entry name" value="Neur_channel"/>
</dbReference>
<keyword evidence="2" id="KW-1003">Cell membrane</keyword>
<keyword evidence="3" id="KW-0812">Transmembrane</keyword>
<gene>
    <name evidence="14" type="ORF">L596_015275</name>
</gene>
<dbReference type="GO" id="GO:0045211">
    <property type="term" value="C:postsynaptic membrane"/>
    <property type="evidence" value="ECO:0007669"/>
    <property type="project" value="UniProtKB-SubCell"/>
</dbReference>
<dbReference type="InterPro" id="IPR036734">
    <property type="entry name" value="Neur_chan_lig-bd_sf"/>
</dbReference>
<dbReference type="PRINTS" id="PR00254">
    <property type="entry name" value="NICOTINICR"/>
</dbReference>
<reference evidence="14" key="2">
    <citation type="journal article" date="2015" name="Genome Biol.">
        <title>Comparative genomics of Steinernema reveals deeply conserved gene regulatory networks.</title>
        <authorList>
            <person name="Dillman A.R."/>
            <person name="Macchietto M."/>
            <person name="Porter C.F."/>
            <person name="Rogers A."/>
            <person name="Williams B."/>
            <person name="Antoshechkin I."/>
            <person name="Lee M.M."/>
            <person name="Goodwin Z."/>
            <person name="Lu X."/>
            <person name="Lewis E.E."/>
            <person name="Goodrich-Blair H."/>
            <person name="Stock S.P."/>
            <person name="Adams B.J."/>
            <person name="Sternberg P.W."/>
            <person name="Mortazavi A."/>
        </authorList>
    </citation>
    <scope>NUCLEOTIDE SEQUENCE [LARGE SCALE GENOMIC DNA]</scope>
    <source>
        <strain evidence="14">ALL</strain>
    </source>
</reference>
<evidence type="ECO:0000256" key="12">
    <source>
        <dbReference type="RuleBase" id="RU000687"/>
    </source>
</evidence>
<dbReference type="SUPFAM" id="SSF63712">
    <property type="entry name" value="Nicotinic receptor ligand binding domain-like"/>
    <property type="match status" value="1"/>
</dbReference>
<keyword evidence="10 12" id="KW-0407">Ion channel</keyword>
<dbReference type="InterPro" id="IPR018000">
    <property type="entry name" value="Neurotransmitter_ion_chnl_CS"/>
</dbReference>
<comment type="subcellular location">
    <subcellularLocation>
        <location evidence="11">Postsynaptic cell membrane</location>
        <topology evidence="11">Multi-pass membrane protein</topology>
    </subcellularLocation>
</comment>
<keyword evidence="8" id="KW-0628">Postsynaptic cell membrane</keyword>
<evidence type="ECO:0000256" key="6">
    <source>
        <dbReference type="ARBA" id="ARBA00023136"/>
    </source>
</evidence>
<dbReference type="PROSITE" id="PS00236">
    <property type="entry name" value="NEUROTR_ION_CHANNEL"/>
    <property type="match status" value="1"/>
</dbReference>
<feature type="domain" description="Neurotransmitter-gated ion-channel ligand-binding" evidence="13">
    <location>
        <begin position="7"/>
        <end position="190"/>
    </location>
</feature>
<evidence type="ECO:0000256" key="4">
    <source>
        <dbReference type="ARBA" id="ARBA00023018"/>
    </source>
</evidence>
<dbReference type="AlphaFoldDB" id="A0A4V6A310"/>
<evidence type="ECO:0000313" key="14">
    <source>
        <dbReference type="EMBL" id="TKR81405.1"/>
    </source>
</evidence>
<dbReference type="FunFam" id="2.70.170.10:FF:000028">
    <property type="entry name" value="AcetylCholine Receptor"/>
    <property type="match status" value="1"/>
</dbReference>
<evidence type="ECO:0000256" key="7">
    <source>
        <dbReference type="ARBA" id="ARBA00023170"/>
    </source>
</evidence>
<keyword evidence="6" id="KW-0472">Membrane</keyword>
<evidence type="ECO:0000256" key="2">
    <source>
        <dbReference type="ARBA" id="ARBA00022475"/>
    </source>
</evidence>
<reference evidence="14" key="3">
    <citation type="journal article" date="2019" name="G3 (Bethesda)">
        <title>Hybrid Assembly of the Genome of the Entomopathogenic Nematode Steinernema carpocapsae Identifies the X-Chromosome.</title>
        <authorList>
            <person name="Serra L."/>
            <person name="Macchietto M."/>
            <person name="Macias-Munoz A."/>
            <person name="McGill C.J."/>
            <person name="Rodriguez I.M."/>
            <person name="Rodriguez B."/>
            <person name="Murad R."/>
            <person name="Mortazavi A."/>
        </authorList>
    </citation>
    <scope>NUCLEOTIDE SEQUENCE</scope>
    <source>
        <strain evidence="14">ALL</strain>
    </source>
</reference>
<evidence type="ECO:0000256" key="5">
    <source>
        <dbReference type="ARBA" id="ARBA00023065"/>
    </source>
</evidence>
<evidence type="ECO:0000256" key="8">
    <source>
        <dbReference type="ARBA" id="ARBA00023257"/>
    </source>
</evidence>
<dbReference type="PRINTS" id="PR00252">
    <property type="entry name" value="NRIONCHANNEL"/>
</dbReference>
<dbReference type="InterPro" id="IPR002394">
    <property type="entry name" value="Nicotinic_acetylcholine_rcpt"/>
</dbReference>
<keyword evidence="5 12" id="KW-0406">Ion transport</keyword>
<keyword evidence="9" id="KW-1071">Ligand-gated ion channel</keyword>
<dbReference type="InterPro" id="IPR006202">
    <property type="entry name" value="Neur_chan_lig-bd"/>
</dbReference>
<dbReference type="GO" id="GO:0004888">
    <property type="term" value="F:transmembrane signaling receptor activity"/>
    <property type="evidence" value="ECO:0007669"/>
    <property type="project" value="InterPro"/>
</dbReference>
<dbReference type="OrthoDB" id="5975154at2759"/>
<evidence type="ECO:0000256" key="11">
    <source>
        <dbReference type="ARBA" id="ARBA00034104"/>
    </source>
</evidence>
<accession>A0A4V6A310</accession>
<dbReference type="GO" id="GO:0022848">
    <property type="term" value="F:acetylcholine-gated monoatomic cation-selective channel activity"/>
    <property type="evidence" value="ECO:0007669"/>
    <property type="project" value="InterPro"/>
</dbReference>
<protein>
    <recommendedName>
        <fullName evidence="13">Neurotransmitter-gated ion-channel ligand-binding domain-containing protein</fullName>
    </recommendedName>
</protein>
<dbReference type="PANTHER" id="PTHR18945">
    <property type="entry name" value="NEUROTRANSMITTER GATED ION CHANNEL"/>
    <property type="match status" value="1"/>
</dbReference>
<evidence type="ECO:0000256" key="10">
    <source>
        <dbReference type="ARBA" id="ARBA00023303"/>
    </source>
</evidence>
<sequence length="196" mass="23071">MDRDESFHEIDQIMTCSVWLKQVWMDKKLSWDPKKYGGVSILYIPYEMIWVPDLVLYNNADSNYNITIGTKATLHYSGQVTWEPPAIFKSTCPIDVRWFPFDEQKCHLKFGSWTYSENLINLEMFTEDVIYRQEVDERGVVENVTIAQNGIDLSDYYPSVEWDIMSRQAIRRAKNYPSCCPENNYVDITVRATHLK</sequence>
<keyword evidence="4" id="KW-0770">Synapse</keyword>
<dbReference type="Gene3D" id="2.70.170.10">
    <property type="entry name" value="Neurotransmitter-gated ion-channel ligand-binding domain"/>
    <property type="match status" value="1"/>
</dbReference>
<name>A0A4V6A310_STECR</name>
<evidence type="ECO:0000259" key="13">
    <source>
        <dbReference type="Pfam" id="PF02931"/>
    </source>
</evidence>
<keyword evidence="7" id="KW-0675">Receptor</keyword>
<dbReference type="Pfam" id="PF02931">
    <property type="entry name" value="Neur_chan_LBD"/>
    <property type="match status" value="1"/>
</dbReference>
<reference evidence="14" key="1">
    <citation type="submission" date="2013-11" db="EMBL/GenBank/DDBJ databases">
        <authorList>
            <person name="Sternberg P."/>
            <person name="Dillman A."/>
            <person name="Macchietto M."/>
        </authorList>
    </citation>
    <scope>NUCLEOTIDE SEQUENCE</scope>
    <source>
        <strain evidence="14">ALL</strain>
    </source>
</reference>
<evidence type="ECO:0000256" key="1">
    <source>
        <dbReference type="ARBA" id="ARBA00022448"/>
    </source>
</evidence>
<comment type="similarity">
    <text evidence="12">Belongs to the ligand-gated ion channel (TC 1.A.9) family.</text>
</comment>
<evidence type="ECO:0000256" key="3">
    <source>
        <dbReference type="ARBA" id="ARBA00022692"/>
    </source>
</evidence>